<protein>
    <submittedName>
        <fullName evidence="2">GNAT family N-acetyltransferase</fullName>
        <ecNumber evidence="2">2.3.1.-</ecNumber>
    </submittedName>
</protein>
<dbReference type="Proteomes" id="UP001595859">
    <property type="component" value="Unassembled WGS sequence"/>
</dbReference>
<feature type="domain" description="N-acetyltransferase" evidence="1">
    <location>
        <begin position="114"/>
        <end position="249"/>
    </location>
</feature>
<dbReference type="EC" id="2.3.1.-" evidence="2"/>
<dbReference type="Pfam" id="PF00583">
    <property type="entry name" value="Acetyltransf_1"/>
    <property type="match status" value="1"/>
</dbReference>
<comment type="caution">
    <text evidence="2">The sequence shown here is derived from an EMBL/GenBank/DDBJ whole genome shotgun (WGS) entry which is preliminary data.</text>
</comment>
<keyword evidence="2" id="KW-0012">Acyltransferase</keyword>
<dbReference type="EMBL" id="JBHSIS010000025">
    <property type="protein sequence ID" value="MFC4859039.1"/>
    <property type="molecule type" value="Genomic_DNA"/>
</dbReference>
<keyword evidence="2" id="KW-0808">Transferase</keyword>
<proteinExistence type="predicted"/>
<evidence type="ECO:0000313" key="2">
    <source>
        <dbReference type="EMBL" id="MFC4859039.1"/>
    </source>
</evidence>
<reference evidence="3" key="1">
    <citation type="journal article" date="2019" name="Int. J. Syst. Evol. Microbiol.">
        <title>The Global Catalogue of Microorganisms (GCM) 10K type strain sequencing project: providing services to taxonomists for standard genome sequencing and annotation.</title>
        <authorList>
            <consortium name="The Broad Institute Genomics Platform"/>
            <consortium name="The Broad Institute Genome Sequencing Center for Infectious Disease"/>
            <person name="Wu L."/>
            <person name="Ma J."/>
        </authorList>
    </citation>
    <scope>NUCLEOTIDE SEQUENCE [LARGE SCALE GENOMIC DNA]</scope>
    <source>
        <strain evidence="3">ZS-22-S1</strain>
    </source>
</reference>
<accession>A0ABV9SE57</accession>
<dbReference type="SUPFAM" id="SSF55729">
    <property type="entry name" value="Acyl-CoA N-acyltransferases (Nat)"/>
    <property type="match status" value="1"/>
</dbReference>
<dbReference type="InterPro" id="IPR000182">
    <property type="entry name" value="GNAT_dom"/>
</dbReference>
<dbReference type="PROSITE" id="PS51186">
    <property type="entry name" value="GNAT"/>
    <property type="match status" value="1"/>
</dbReference>
<dbReference type="CDD" id="cd04301">
    <property type="entry name" value="NAT_SF"/>
    <property type="match status" value="1"/>
</dbReference>
<dbReference type="GO" id="GO:0016746">
    <property type="term" value="F:acyltransferase activity"/>
    <property type="evidence" value="ECO:0007669"/>
    <property type="project" value="UniProtKB-KW"/>
</dbReference>
<dbReference type="RefSeq" id="WP_378061866.1">
    <property type="nucleotide sequence ID" value="NZ_JBHSIS010000025.1"/>
</dbReference>
<evidence type="ECO:0000313" key="3">
    <source>
        <dbReference type="Proteomes" id="UP001595859"/>
    </source>
</evidence>
<dbReference type="InterPro" id="IPR016181">
    <property type="entry name" value="Acyl_CoA_acyltransferase"/>
</dbReference>
<dbReference type="Gene3D" id="3.40.630.30">
    <property type="match status" value="1"/>
</dbReference>
<gene>
    <name evidence="2" type="ORF">ACFPCV_36545</name>
</gene>
<keyword evidence="3" id="KW-1185">Reference proteome</keyword>
<name>A0ABV9SE57_9PSEU</name>
<sequence length="249" mass="26233">MSALQSHMRRAAAAGRDTEQVGPFLATFSRRSANPFLNYAIPDDGARPSRSDVDGLRDAYARRDLSPRVEFMADTAPEAERALLAAGWSVERRIPVMLCAPGSALTVPAPAGIELVVPGTDDEVQAMLAVQYEVFGESPDVPDDEVVKTREQLRTGGFAVLARDAATGAPAGGGVAEVIVDGTTEVAGIAVPAPYRRRGIGAALTAFLTSAVHDAGARTVFLTPAGIPEQRMYARAGYTPTGDMLHVSR</sequence>
<organism evidence="2 3">
    <name type="scientific">Actinophytocola glycyrrhizae</name>
    <dbReference type="NCBI Taxonomy" id="2044873"/>
    <lineage>
        <taxon>Bacteria</taxon>
        <taxon>Bacillati</taxon>
        <taxon>Actinomycetota</taxon>
        <taxon>Actinomycetes</taxon>
        <taxon>Pseudonocardiales</taxon>
        <taxon>Pseudonocardiaceae</taxon>
    </lineage>
</organism>
<evidence type="ECO:0000259" key="1">
    <source>
        <dbReference type="PROSITE" id="PS51186"/>
    </source>
</evidence>